<dbReference type="SUPFAM" id="SSF56235">
    <property type="entry name" value="N-terminal nucleophile aminohydrolases (Ntn hydrolases)"/>
    <property type="match status" value="1"/>
</dbReference>
<dbReference type="RefSeq" id="WP_354700716.1">
    <property type="nucleotide sequence ID" value="NZ_CP114014.1"/>
</dbReference>
<dbReference type="GO" id="GO:0017000">
    <property type="term" value="P:antibiotic biosynthetic process"/>
    <property type="evidence" value="ECO:0007669"/>
    <property type="project" value="InterPro"/>
</dbReference>
<dbReference type="Gene3D" id="1.10.1400.10">
    <property type="match status" value="1"/>
</dbReference>
<evidence type="ECO:0000256" key="3">
    <source>
        <dbReference type="ARBA" id="ARBA00023145"/>
    </source>
</evidence>
<dbReference type="InterPro" id="IPR029055">
    <property type="entry name" value="Ntn_hydrolases_N"/>
</dbReference>
<dbReference type="KEGG" id="parq:DSM112329_01002"/>
<feature type="chain" id="PRO_5043582529" evidence="4">
    <location>
        <begin position="28"/>
        <end position="787"/>
    </location>
</feature>
<reference evidence="5" key="1">
    <citation type="submission" date="2022-12" db="EMBL/GenBank/DDBJ databases">
        <title>Paraconexibacter alkalitolerans sp. nov. and Baekduia alba sp. nov., isolated from soil and emended description of the genera Paraconexibacter (Chun et al., 2020) and Baekduia (An et al., 2020).</title>
        <authorList>
            <person name="Vieira S."/>
            <person name="Huber K.J."/>
            <person name="Geppert A."/>
            <person name="Wolf J."/>
            <person name="Neumann-Schaal M."/>
            <person name="Muesken M."/>
            <person name="Overmann J."/>
        </authorList>
    </citation>
    <scope>NUCLEOTIDE SEQUENCE</scope>
    <source>
        <strain evidence="5">AEG42_29</strain>
    </source>
</reference>
<accession>A0AAU7ARC9</accession>
<gene>
    <name evidence="5" type="primary">pac</name>
    <name evidence="5" type="ORF">DSM112329_01002</name>
</gene>
<dbReference type="InterPro" id="IPR002692">
    <property type="entry name" value="S45"/>
</dbReference>
<evidence type="ECO:0000256" key="2">
    <source>
        <dbReference type="ARBA" id="ARBA00022801"/>
    </source>
</evidence>
<dbReference type="InterPro" id="IPR023343">
    <property type="entry name" value="Penicillin_amidase_dom1"/>
</dbReference>
<dbReference type="EMBL" id="CP114014">
    <property type="protein sequence ID" value="XAY04172.1"/>
    <property type="molecule type" value="Genomic_DNA"/>
</dbReference>
<dbReference type="EC" id="3.5.1.11" evidence="5"/>
<dbReference type="Gene3D" id="3.60.20.10">
    <property type="entry name" value="Glutamine Phosphoribosylpyrophosphate, subunit 1, domain 1"/>
    <property type="match status" value="2"/>
</dbReference>
<dbReference type="InterPro" id="IPR043146">
    <property type="entry name" value="Penicillin_amidase_N_B-knob"/>
</dbReference>
<name>A0AAU7ARC9_9ACTN</name>
<dbReference type="Gene3D" id="1.10.439.10">
    <property type="entry name" value="Penicillin Amidohydrolase, domain 1"/>
    <property type="match status" value="1"/>
</dbReference>
<dbReference type="InterPro" id="IPR043147">
    <property type="entry name" value="Penicillin_amidase_A-knob"/>
</dbReference>
<feature type="signal peptide" evidence="4">
    <location>
        <begin position="1"/>
        <end position="27"/>
    </location>
</feature>
<keyword evidence="2 5" id="KW-0378">Hydrolase</keyword>
<organism evidence="5">
    <name type="scientific">Paraconexibacter sp. AEG42_29</name>
    <dbReference type="NCBI Taxonomy" id="2997339"/>
    <lineage>
        <taxon>Bacteria</taxon>
        <taxon>Bacillati</taxon>
        <taxon>Actinomycetota</taxon>
        <taxon>Thermoleophilia</taxon>
        <taxon>Solirubrobacterales</taxon>
        <taxon>Paraconexibacteraceae</taxon>
        <taxon>Paraconexibacter</taxon>
    </lineage>
</organism>
<dbReference type="AlphaFoldDB" id="A0AAU7ARC9"/>
<dbReference type="Pfam" id="PF01804">
    <property type="entry name" value="Penicil_amidase"/>
    <property type="match status" value="1"/>
</dbReference>
<protein>
    <submittedName>
        <fullName evidence="5">Penicillin G acylase</fullName>
        <ecNumber evidence="5">3.5.1.11</ecNumber>
    </submittedName>
</protein>
<proteinExistence type="inferred from homology"/>
<dbReference type="Gene3D" id="2.30.120.10">
    <property type="match status" value="1"/>
</dbReference>
<evidence type="ECO:0000256" key="1">
    <source>
        <dbReference type="ARBA" id="ARBA00006586"/>
    </source>
</evidence>
<evidence type="ECO:0000256" key="4">
    <source>
        <dbReference type="SAM" id="SignalP"/>
    </source>
</evidence>
<keyword evidence="4" id="KW-0732">Signal</keyword>
<dbReference type="GO" id="GO:0008953">
    <property type="term" value="F:penicillin amidase activity"/>
    <property type="evidence" value="ECO:0007669"/>
    <property type="project" value="UniProtKB-EC"/>
</dbReference>
<keyword evidence="3" id="KW-0865">Zymogen</keyword>
<evidence type="ECO:0000313" key="5">
    <source>
        <dbReference type="EMBL" id="XAY04172.1"/>
    </source>
</evidence>
<dbReference type="PANTHER" id="PTHR34218:SF4">
    <property type="entry name" value="ACYL-HOMOSERINE LACTONE ACYLASE QUIP"/>
    <property type="match status" value="1"/>
</dbReference>
<dbReference type="PANTHER" id="PTHR34218">
    <property type="entry name" value="PEPTIDASE S45 PENICILLIN AMIDASE"/>
    <property type="match status" value="1"/>
</dbReference>
<comment type="similarity">
    <text evidence="1">Belongs to the peptidase S45 family.</text>
</comment>
<sequence length="787" mass="85113">MSRPHRRALALVVAAGAALALPSSAPARVIEAEGILPPGQSGYVSLTGLTGGTGSPHLYDQQPLFIDFKRKPFGMNLATGTPETPKAGVSIRRDTFGVPAVTGATELDAWWGAGYALAQDRMFQLEAFRHATQGRLAEVTGKGALGDDLISRRDYYTPAELNAQFERFPLPLRQRTQAYVDGINAWISHLQATPTDLPAEYIATGTALTPWTVVDTLGIGVFLARTVPSGDGSELRNLRAVQDSGAGVLDALLPRSIKGQLSTIPRSEGLFPQGRVLSAKKAAAARKRSLAFAKTLPATSDGTARAAARKADRPAGMIGRTGGSSMFAVRAPGKRAILFNGPQLGFSVPELFVEIELHAPGYDVRGVTAAGIPVVGIGHNDTVAWGFTSGLSDEDDLYAEKLDPQDRESYLYKGQWRKMDCRNERFDFKSPPSDLLLGGKIPESGSVTRRVCRTVHGPVQAVEGNVAYARKYAIWQRDLESLVGIDLLNRAKTIKDVDAAARAVTWNENIMAADSQGNIGYWHPGLVQIRPSRWDERLPLPGTGEAEWGGLVPRSKMPHVINPKQGWLANWNNIPSQGWTSGDGESSERVTGQFHRVGWLMRLVRDLRKAPSFQAARSVVEREGRVAQQRPLASARLRRAQKGATGKAKSILDTVLTWDGDYHRQAADGTVDPGVAAWEAYKTALAARAVARLGKGASRFEDRPGGSHAFDITAKESYALRTLTPAGYRAAAVTAFDALAKRFGSEDPARWREPRLLYDVGAQGAGQAPPLPFFDRGTWEQIVELGP</sequence>